<reference evidence="1 2" key="1">
    <citation type="journal article" date="2024" name="BMC Genomics">
        <title>De novo assembly and annotation of Popillia japonica's genome with initial clues to its potential as an invasive pest.</title>
        <authorList>
            <person name="Cucini C."/>
            <person name="Boschi S."/>
            <person name="Funari R."/>
            <person name="Cardaioli E."/>
            <person name="Iannotti N."/>
            <person name="Marturano G."/>
            <person name="Paoli F."/>
            <person name="Bruttini M."/>
            <person name="Carapelli A."/>
            <person name="Frati F."/>
            <person name="Nardi F."/>
        </authorList>
    </citation>
    <scope>NUCLEOTIDE SEQUENCE [LARGE SCALE GENOMIC DNA]</scope>
    <source>
        <strain evidence="1">DMR45628</strain>
    </source>
</reference>
<protein>
    <submittedName>
        <fullName evidence="1">Uncharacterized protein</fullName>
    </submittedName>
</protein>
<evidence type="ECO:0000313" key="2">
    <source>
        <dbReference type="Proteomes" id="UP001458880"/>
    </source>
</evidence>
<dbReference type="EMBL" id="JASPKY010000006">
    <property type="protein sequence ID" value="KAK9754542.1"/>
    <property type="molecule type" value="Genomic_DNA"/>
</dbReference>
<keyword evidence="2" id="KW-1185">Reference proteome</keyword>
<accession>A0AAW1N3D8</accession>
<dbReference type="Proteomes" id="UP001458880">
    <property type="component" value="Unassembled WGS sequence"/>
</dbReference>
<gene>
    <name evidence="1" type="ORF">QE152_g1085</name>
</gene>
<evidence type="ECO:0000313" key="1">
    <source>
        <dbReference type="EMBL" id="KAK9754542.1"/>
    </source>
</evidence>
<name>A0AAW1N3D8_POPJA</name>
<comment type="caution">
    <text evidence="1">The sequence shown here is derived from an EMBL/GenBank/DDBJ whole genome shotgun (WGS) entry which is preliminary data.</text>
</comment>
<dbReference type="AlphaFoldDB" id="A0AAW1N3D8"/>
<sequence length="113" mass="12641">MLALQDNSIERSNGLPFVQFMKNRYCIQVSGSHPIEPGCHGANLENVLEEINMQENEGEAISEDREKNEAATNAIHILPTRKEVKGNPNSPNNETYFCCHPYNSVKLGDNVIL</sequence>
<proteinExistence type="predicted"/>
<organism evidence="1 2">
    <name type="scientific">Popillia japonica</name>
    <name type="common">Japanese beetle</name>
    <dbReference type="NCBI Taxonomy" id="7064"/>
    <lineage>
        <taxon>Eukaryota</taxon>
        <taxon>Metazoa</taxon>
        <taxon>Ecdysozoa</taxon>
        <taxon>Arthropoda</taxon>
        <taxon>Hexapoda</taxon>
        <taxon>Insecta</taxon>
        <taxon>Pterygota</taxon>
        <taxon>Neoptera</taxon>
        <taxon>Endopterygota</taxon>
        <taxon>Coleoptera</taxon>
        <taxon>Polyphaga</taxon>
        <taxon>Scarabaeiformia</taxon>
        <taxon>Scarabaeidae</taxon>
        <taxon>Rutelinae</taxon>
        <taxon>Popillia</taxon>
    </lineage>
</organism>